<organism evidence="2 3">
    <name type="scientific">Ceratodon purpureus</name>
    <name type="common">Fire moss</name>
    <name type="synonym">Dicranum purpureum</name>
    <dbReference type="NCBI Taxonomy" id="3225"/>
    <lineage>
        <taxon>Eukaryota</taxon>
        <taxon>Viridiplantae</taxon>
        <taxon>Streptophyta</taxon>
        <taxon>Embryophyta</taxon>
        <taxon>Bryophyta</taxon>
        <taxon>Bryophytina</taxon>
        <taxon>Bryopsida</taxon>
        <taxon>Dicranidae</taxon>
        <taxon>Pseudoditrichales</taxon>
        <taxon>Ditrichaceae</taxon>
        <taxon>Ceratodon</taxon>
    </lineage>
</organism>
<proteinExistence type="predicted"/>
<feature type="compositionally biased region" description="Polar residues" evidence="1">
    <location>
        <begin position="175"/>
        <end position="187"/>
    </location>
</feature>
<accession>A0A8T0HWE7</accession>
<feature type="region of interest" description="Disordered" evidence="1">
    <location>
        <begin position="1"/>
        <end position="187"/>
    </location>
</feature>
<dbReference type="EMBL" id="CM026426">
    <property type="protein sequence ID" value="KAG0575005.1"/>
    <property type="molecule type" value="Genomic_DNA"/>
</dbReference>
<feature type="compositionally biased region" description="Low complexity" evidence="1">
    <location>
        <begin position="146"/>
        <end position="158"/>
    </location>
</feature>
<dbReference type="AlphaFoldDB" id="A0A8T0HWE7"/>
<reference evidence="2" key="1">
    <citation type="submission" date="2020-06" db="EMBL/GenBank/DDBJ databases">
        <title>WGS assembly of Ceratodon purpureus strain R40.</title>
        <authorList>
            <person name="Carey S.B."/>
            <person name="Jenkins J."/>
            <person name="Shu S."/>
            <person name="Lovell J.T."/>
            <person name="Sreedasyam A."/>
            <person name="Maumus F."/>
            <person name="Tiley G.P."/>
            <person name="Fernandez-Pozo N."/>
            <person name="Barry K."/>
            <person name="Chen C."/>
            <person name="Wang M."/>
            <person name="Lipzen A."/>
            <person name="Daum C."/>
            <person name="Saski C.A."/>
            <person name="Payton A.C."/>
            <person name="Mcbreen J.C."/>
            <person name="Conrad R.E."/>
            <person name="Kollar L.M."/>
            <person name="Olsson S."/>
            <person name="Huttunen S."/>
            <person name="Landis J.B."/>
            <person name="Wickett N.J."/>
            <person name="Johnson M.G."/>
            <person name="Rensing S.A."/>
            <person name="Grimwood J."/>
            <person name="Schmutz J."/>
            <person name="Mcdaniel S.F."/>
        </authorList>
    </citation>
    <scope>NUCLEOTIDE SEQUENCE</scope>
    <source>
        <strain evidence="2">R40</strain>
    </source>
</reference>
<name>A0A8T0HWE7_CERPU</name>
<keyword evidence="3" id="KW-1185">Reference proteome</keyword>
<feature type="compositionally biased region" description="Basic residues" evidence="1">
    <location>
        <begin position="67"/>
        <end position="78"/>
    </location>
</feature>
<protein>
    <submittedName>
        <fullName evidence="2">Uncharacterized protein</fullName>
    </submittedName>
</protein>
<dbReference type="Proteomes" id="UP000822688">
    <property type="component" value="Chromosome V"/>
</dbReference>
<feature type="compositionally biased region" description="Polar residues" evidence="1">
    <location>
        <begin position="104"/>
        <end position="113"/>
    </location>
</feature>
<evidence type="ECO:0000256" key="1">
    <source>
        <dbReference type="SAM" id="MobiDB-lite"/>
    </source>
</evidence>
<sequence length="187" mass="21352">MHLASTTRTLTNPRQQPQPHTSGHRLQHACLGKWKGHVTHRDHNEAKRRSRSFTGSSSKSFTGSRSYAKRRSGRRLKNQHQQGIKGRPPPPACRNTAIGARNPAPTNEGRNTASPSRPHPVPVSSHYRAPHSERQQRHQGDEHNSPQQRPQQRPNRAQHPTFFSPPRRPRHTWSRLASNESRFTPCK</sequence>
<evidence type="ECO:0000313" key="3">
    <source>
        <dbReference type="Proteomes" id="UP000822688"/>
    </source>
</evidence>
<gene>
    <name evidence="2" type="ORF">KC19_VG310300</name>
</gene>
<comment type="caution">
    <text evidence="2">The sequence shown here is derived from an EMBL/GenBank/DDBJ whole genome shotgun (WGS) entry which is preliminary data.</text>
</comment>
<feature type="compositionally biased region" description="Low complexity" evidence="1">
    <location>
        <begin position="52"/>
        <end position="66"/>
    </location>
</feature>
<feature type="compositionally biased region" description="Polar residues" evidence="1">
    <location>
        <begin position="1"/>
        <end position="21"/>
    </location>
</feature>
<evidence type="ECO:0000313" key="2">
    <source>
        <dbReference type="EMBL" id="KAG0575005.1"/>
    </source>
</evidence>
<feature type="compositionally biased region" description="Basic and acidic residues" evidence="1">
    <location>
        <begin position="130"/>
        <end position="144"/>
    </location>
</feature>